<evidence type="ECO:0000313" key="1">
    <source>
        <dbReference type="EMBL" id="KAJ9688641.1"/>
    </source>
</evidence>
<evidence type="ECO:0000313" key="2">
    <source>
        <dbReference type="Proteomes" id="UP001168098"/>
    </source>
</evidence>
<proteinExistence type="predicted"/>
<dbReference type="PANTHER" id="PTHR34569:SF18">
    <property type="match status" value="1"/>
</dbReference>
<protein>
    <submittedName>
        <fullName evidence="1">Uncharacterized protein</fullName>
    </submittedName>
</protein>
<keyword evidence="2" id="KW-1185">Reference proteome</keyword>
<dbReference type="AlphaFoldDB" id="A0AA38ZGH5"/>
<gene>
    <name evidence="1" type="ORF">PVL29_014345</name>
</gene>
<comment type="caution">
    <text evidence="1">The sequence shown here is derived from an EMBL/GenBank/DDBJ whole genome shotgun (WGS) entry which is preliminary data.</text>
</comment>
<dbReference type="PANTHER" id="PTHR34569">
    <property type="entry name" value="EXPRESSED PROTEIN"/>
    <property type="match status" value="1"/>
</dbReference>
<accession>A0AA38ZGH5</accession>
<dbReference type="Proteomes" id="UP001168098">
    <property type="component" value="Unassembled WGS sequence"/>
</dbReference>
<dbReference type="EMBL" id="JARBHA010000011">
    <property type="protein sequence ID" value="KAJ9688641.1"/>
    <property type="molecule type" value="Genomic_DNA"/>
</dbReference>
<name>A0AA38ZGH5_VITRO</name>
<reference evidence="1 2" key="1">
    <citation type="journal article" date="2023" name="BMC Biotechnol.">
        <title>Vitis rotundifolia cv Carlos genome sequencing.</title>
        <authorList>
            <person name="Huff M."/>
            <person name="Hulse-Kemp A."/>
            <person name="Scheffler B."/>
            <person name="Youngblood R."/>
            <person name="Simpson S."/>
            <person name="Babiker E."/>
            <person name="Staton M."/>
        </authorList>
    </citation>
    <scope>NUCLEOTIDE SEQUENCE [LARGE SCALE GENOMIC DNA]</scope>
    <source>
        <tissue evidence="1">Leaf</tissue>
    </source>
</reference>
<organism evidence="1 2">
    <name type="scientific">Vitis rotundifolia</name>
    <name type="common">Muscadine grape</name>
    <dbReference type="NCBI Taxonomy" id="103349"/>
    <lineage>
        <taxon>Eukaryota</taxon>
        <taxon>Viridiplantae</taxon>
        <taxon>Streptophyta</taxon>
        <taxon>Embryophyta</taxon>
        <taxon>Tracheophyta</taxon>
        <taxon>Spermatophyta</taxon>
        <taxon>Magnoliopsida</taxon>
        <taxon>eudicotyledons</taxon>
        <taxon>Gunneridae</taxon>
        <taxon>Pentapetalae</taxon>
        <taxon>rosids</taxon>
        <taxon>Vitales</taxon>
        <taxon>Vitaceae</taxon>
        <taxon>Viteae</taxon>
        <taxon>Vitis</taxon>
    </lineage>
</organism>
<sequence>MASLTPVSQSQSPLNKPQFKSPTLQASFLPVSLMGPSFRFRVLRRHGSVPARRGGALEMATSIDGYLRFHVDSKLVYDTLEGIVQKAAFDSRESLICKCSLHLIICFRALEFIENYDWFCIHNLTSLKDLTPSSPTISLAPCTIQSAYQIPISNLLVKQAAWAYLQPMPVLASSNKHFFPSLPPPTRACVVFFTTITRALNRVLGAIRGCEFAGTWENNHRYAVGVS</sequence>